<dbReference type="GO" id="GO:0016791">
    <property type="term" value="F:phosphatase activity"/>
    <property type="evidence" value="ECO:0007669"/>
    <property type="project" value="UniProtKB-ARBA"/>
</dbReference>
<dbReference type="InterPro" id="IPR036412">
    <property type="entry name" value="HAD-like_sf"/>
</dbReference>
<keyword evidence="4" id="KW-1185">Reference proteome</keyword>
<dbReference type="NCBIfam" id="TIGR01428">
    <property type="entry name" value="HAD_type_II"/>
    <property type="match status" value="1"/>
</dbReference>
<dbReference type="OrthoDB" id="3256520at2759"/>
<dbReference type="RefSeq" id="XP_033386705.1">
    <property type="nucleotide sequence ID" value="XM_033533785.1"/>
</dbReference>
<dbReference type="InterPro" id="IPR051540">
    <property type="entry name" value="S-2-haloacid_dehalogenase"/>
</dbReference>
<evidence type="ECO:0000313" key="4">
    <source>
        <dbReference type="Proteomes" id="UP000799778"/>
    </source>
</evidence>
<accession>A0A6A5XZG5</accession>
<evidence type="ECO:0000256" key="2">
    <source>
        <dbReference type="ARBA" id="ARBA00022801"/>
    </source>
</evidence>
<dbReference type="Gene3D" id="3.40.50.1000">
    <property type="entry name" value="HAD superfamily/HAD-like"/>
    <property type="match status" value="1"/>
</dbReference>
<dbReference type="Gene3D" id="1.10.150.240">
    <property type="entry name" value="Putative phosphatase, domain 2"/>
    <property type="match status" value="1"/>
</dbReference>
<sequence>MSPSIVLAFDVYGTLLSTSSIASKLSQHFGAAHDADALATEWRRTQLEYTFRLNSMGKYHPFTAVTRTSLLQTLLSASIPTPTEETISDIMAAYDALEAFPDVAPLLTQLESPPSSSVDKVTAVLFSNGTRDMIASSMANSRGMKGRGNVFGKVVVVDDVVRRYKPAPEVYRHLCEEVGREEGEGVWLVSGNPFDVVGAKAFGLRAAWVDREGRGWVDRLLDGDEEGLRPDVVVRGVDEVVGRVEEFLGTGK</sequence>
<dbReference type="PANTHER" id="PTHR43316:SF3">
    <property type="entry name" value="HALOACID DEHALOGENASE, TYPE II (AFU_ORTHOLOGUE AFUA_2G07750)-RELATED"/>
    <property type="match status" value="1"/>
</dbReference>
<dbReference type="SFLD" id="SFLDS00003">
    <property type="entry name" value="Haloacid_Dehalogenase"/>
    <property type="match status" value="1"/>
</dbReference>
<dbReference type="GeneID" id="54291182"/>
<dbReference type="InterPro" id="IPR023198">
    <property type="entry name" value="PGP-like_dom2"/>
</dbReference>
<protein>
    <submittedName>
        <fullName evidence="3">Haloacid dehalogenase</fullName>
    </submittedName>
</protein>
<gene>
    <name evidence="3" type="ORF">BU24DRAFT_491339</name>
</gene>
<dbReference type="InterPro" id="IPR006328">
    <property type="entry name" value="2-HAD"/>
</dbReference>
<dbReference type="NCBIfam" id="TIGR01493">
    <property type="entry name" value="HAD-SF-IA-v2"/>
    <property type="match status" value="1"/>
</dbReference>
<dbReference type="Proteomes" id="UP000799778">
    <property type="component" value="Unassembled WGS sequence"/>
</dbReference>
<dbReference type="PANTHER" id="PTHR43316">
    <property type="entry name" value="HYDROLASE, HALOACID DELAHOGENASE-RELATED"/>
    <property type="match status" value="1"/>
</dbReference>
<dbReference type="EMBL" id="ML978068">
    <property type="protein sequence ID" value="KAF2018366.1"/>
    <property type="molecule type" value="Genomic_DNA"/>
</dbReference>
<comment type="similarity">
    <text evidence="1">Belongs to the HAD-like hydrolase superfamily. S-2-haloalkanoic acid dehalogenase family.</text>
</comment>
<evidence type="ECO:0000313" key="3">
    <source>
        <dbReference type="EMBL" id="KAF2018366.1"/>
    </source>
</evidence>
<name>A0A6A5XZG5_9PLEO</name>
<dbReference type="Pfam" id="PF00702">
    <property type="entry name" value="Hydrolase"/>
    <property type="match status" value="1"/>
</dbReference>
<keyword evidence="2" id="KW-0378">Hydrolase</keyword>
<dbReference type="AlphaFoldDB" id="A0A6A5XZG5"/>
<dbReference type="SFLD" id="SFLDG01129">
    <property type="entry name" value="C1.5:_HAD__Beta-PGM__Phosphata"/>
    <property type="match status" value="1"/>
</dbReference>
<reference evidence="3" key="1">
    <citation type="journal article" date="2020" name="Stud. Mycol.">
        <title>101 Dothideomycetes genomes: a test case for predicting lifestyles and emergence of pathogens.</title>
        <authorList>
            <person name="Haridas S."/>
            <person name="Albert R."/>
            <person name="Binder M."/>
            <person name="Bloem J."/>
            <person name="Labutti K."/>
            <person name="Salamov A."/>
            <person name="Andreopoulos B."/>
            <person name="Baker S."/>
            <person name="Barry K."/>
            <person name="Bills G."/>
            <person name="Bluhm B."/>
            <person name="Cannon C."/>
            <person name="Castanera R."/>
            <person name="Culley D."/>
            <person name="Daum C."/>
            <person name="Ezra D."/>
            <person name="Gonzalez J."/>
            <person name="Henrissat B."/>
            <person name="Kuo A."/>
            <person name="Liang C."/>
            <person name="Lipzen A."/>
            <person name="Lutzoni F."/>
            <person name="Magnuson J."/>
            <person name="Mondo S."/>
            <person name="Nolan M."/>
            <person name="Ohm R."/>
            <person name="Pangilinan J."/>
            <person name="Park H.-J."/>
            <person name="Ramirez L."/>
            <person name="Alfaro M."/>
            <person name="Sun H."/>
            <person name="Tritt A."/>
            <person name="Yoshinaga Y."/>
            <person name="Zwiers L.-H."/>
            <person name="Turgeon B."/>
            <person name="Goodwin S."/>
            <person name="Spatafora J."/>
            <person name="Crous P."/>
            <person name="Grigoriev I."/>
        </authorList>
    </citation>
    <scope>NUCLEOTIDE SEQUENCE</scope>
    <source>
        <strain evidence="3">CBS 175.79</strain>
    </source>
</reference>
<dbReference type="SUPFAM" id="SSF56784">
    <property type="entry name" value="HAD-like"/>
    <property type="match status" value="1"/>
</dbReference>
<organism evidence="3 4">
    <name type="scientific">Aaosphaeria arxii CBS 175.79</name>
    <dbReference type="NCBI Taxonomy" id="1450172"/>
    <lineage>
        <taxon>Eukaryota</taxon>
        <taxon>Fungi</taxon>
        <taxon>Dikarya</taxon>
        <taxon>Ascomycota</taxon>
        <taxon>Pezizomycotina</taxon>
        <taxon>Dothideomycetes</taxon>
        <taxon>Pleosporomycetidae</taxon>
        <taxon>Pleosporales</taxon>
        <taxon>Pleosporales incertae sedis</taxon>
        <taxon>Aaosphaeria</taxon>
    </lineage>
</organism>
<dbReference type="InterPro" id="IPR006439">
    <property type="entry name" value="HAD-SF_hydro_IA"/>
</dbReference>
<evidence type="ECO:0000256" key="1">
    <source>
        <dbReference type="ARBA" id="ARBA00008106"/>
    </source>
</evidence>
<dbReference type="GO" id="GO:0019120">
    <property type="term" value="F:hydrolase activity, acting on acid halide bonds, in C-halide compounds"/>
    <property type="evidence" value="ECO:0007669"/>
    <property type="project" value="InterPro"/>
</dbReference>
<proteinExistence type="inferred from homology"/>
<dbReference type="InterPro" id="IPR023214">
    <property type="entry name" value="HAD_sf"/>
</dbReference>